<gene>
    <name evidence="8" type="ORF">PF001_g23240</name>
    <name evidence="7" type="ORF">PF002_g14434</name>
    <name evidence="5" type="ORF">PF004_g22800</name>
    <name evidence="6" type="ORF">PF005_g20266</name>
    <name evidence="4" type="ORF">PF006_g23289</name>
    <name evidence="3" type="ORF">PF007_g19938</name>
    <name evidence="1" type="ORF">PF009_g21226</name>
    <name evidence="2" type="ORF">PF011_g22968</name>
</gene>
<proteinExistence type="predicted"/>
<dbReference type="Proteomes" id="UP000460718">
    <property type="component" value="Unassembled WGS sequence"/>
</dbReference>
<accession>A0A6A4C052</accession>
<reference evidence="9 10" key="1">
    <citation type="submission" date="2018-08" db="EMBL/GenBank/DDBJ databases">
        <title>Genomic investigation of the strawberry pathogen Phytophthora fragariae indicates pathogenicity is determined by transcriptional variation in three key races.</title>
        <authorList>
            <person name="Adams T.M."/>
            <person name="Armitage A.D."/>
            <person name="Sobczyk M.K."/>
            <person name="Bates H.J."/>
            <person name="Dunwell J.M."/>
            <person name="Nellist C.F."/>
            <person name="Harrison R.J."/>
        </authorList>
    </citation>
    <scope>NUCLEOTIDE SEQUENCE [LARGE SCALE GENOMIC DNA]</scope>
    <source>
        <strain evidence="8 11">A4</strain>
        <strain evidence="7 12">BC-1</strain>
        <strain evidence="5 16">BC-23</strain>
        <strain evidence="6 10">NOV-27</strain>
        <strain evidence="4 13">NOV-5</strain>
        <strain evidence="3 14">NOV-71</strain>
        <strain evidence="1 9">NOV-9</strain>
        <strain evidence="2 15">SCRP245</strain>
    </source>
</reference>
<evidence type="ECO:0000313" key="2">
    <source>
        <dbReference type="EMBL" id="KAE8979150.1"/>
    </source>
</evidence>
<evidence type="ECO:0000313" key="14">
    <source>
        <dbReference type="Proteomes" id="UP000441208"/>
    </source>
</evidence>
<evidence type="ECO:0000313" key="12">
    <source>
        <dbReference type="Proteomes" id="UP000440367"/>
    </source>
</evidence>
<evidence type="ECO:0000313" key="10">
    <source>
        <dbReference type="Proteomes" id="UP000433483"/>
    </source>
</evidence>
<evidence type="ECO:0000313" key="16">
    <source>
        <dbReference type="Proteomes" id="UP000476176"/>
    </source>
</evidence>
<name>A0A6A4C052_9STRA</name>
<dbReference type="EMBL" id="QXGB01001620">
    <property type="protein sequence ID" value="KAE9187918.1"/>
    <property type="molecule type" value="Genomic_DNA"/>
</dbReference>
<dbReference type="EMBL" id="QXGA01002382">
    <property type="protein sequence ID" value="KAE9098769.1"/>
    <property type="molecule type" value="Genomic_DNA"/>
</dbReference>
<organism evidence="8 11">
    <name type="scientific">Phytophthora fragariae</name>
    <dbReference type="NCBI Taxonomy" id="53985"/>
    <lineage>
        <taxon>Eukaryota</taxon>
        <taxon>Sar</taxon>
        <taxon>Stramenopiles</taxon>
        <taxon>Oomycota</taxon>
        <taxon>Peronosporomycetes</taxon>
        <taxon>Peronosporales</taxon>
        <taxon>Peronosporaceae</taxon>
        <taxon>Phytophthora</taxon>
    </lineage>
</organism>
<evidence type="ECO:0000313" key="3">
    <source>
        <dbReference type="EMBL" id="KAE9088546.1"/>
    </source>
</evidence>
<dbReference type="Proteomes" id="UP000429523">
    <property type="component" value="Unassembled WGS sequence"/>
</dbReference>
<evidence type="ECO:0000313" key="8">
    <source>
        <dbReference type="EMBL" id="KAE9282588.1"/>
    </source>
</evidence>
<dbReference type="Proteomes" id="UP000440367">
    <property type="component" value="Unassembled WGS sequence"/>
</dbReference>
<sequence length="56" mass="5924">MCLCFLCSSALVFNANFSHWIGGTRFNLHIFEGVSVTPATAATADSVSLTLSSIDV</sequence>
<evidence type="ECO:0000313" key="1">
    <source>
        <dbReference type="EMBL" id="KAE8928637.1"/>
    </source>
</evidence>
<dbReference type="Proteomes" id="UP000433483">
    <property type="component" value="Unassembled WGS sequence"/>
</dbReference>
<evidence type="ECO:0000313" key="6">
    <source>
        <dbReference type="EMBL" id="KAE9187918.1"/>
    </source>
</evidence>
<dbReference type="Proteomes" id="UP000476176">
    <property type="component" value="Unassembled WGS sequence"/>
</dbReference>
<dbReference type="EMBL" id="QXGC01002340">
    <property type="protein sequence ID" value="KAE9187424.1"/>
    <property type="molecule type" value="Genomic_DNA"/>
</dbReference>
<dbReference type="EMBL" id="QXFW01002378">
    <property type="protein sequence ID" value="KAE8979150.1"/>
    <property type="molecule type" value="Genomic_DNA"/>
</dbReference>
<dbReference type="AlphaFoldDB" id="A0A6A4C052"/>
<dbReference type="Proteomes" id="UP000437068">
    <property type="component" value="Unassembled WGS sequence"/>
</dbReference>
<dbReference type="Proteomes" id="UP000441208">
    <property type="component" value="Unassembled WGS sequence"/>
</dbReference>
<protein>
    <submittedName>
        <fullName evidence="8">Uncharacterized protein</fullName>
    </submittedName>
</protein>
<evidence type="ECO:0000313" key="5">
    <source>
        <dbReference type="EMBL" id="KAE9187424.1"/>
    </source>
</evidence>
<dbReference type="EMBL" id="QXFZ01001554">
    <property type="protein sequence ID" value="KAE9088546.1"/>
    <property type="molecule type" value="Genomic_DNA"/>
</dbReference>
<comment type="caution">
    <text evidence="8">The sequence shown here is derived from an EMBL/GenBank/DDBJ whole genome shotgun (WGS) entry which is preliminary data.</text>
</comment>
<keyword evidence="10" id="KW-1185">Reference proteome</keyword>
<evidence type="ECO:0000313" key="13">
    <source>
        <dbReference type="Proteomes" id="UP000440732"/>
    </source>
</evidence>
<dbReference type="EMBL" id="QXGF01001647">
    <property type="protein sequence ID" value="KAE8928637.1"/>
    <property type="molecule type" value="Genomic_DNA"/>
</dbReference>
<dbReference type="EMBL" id="QXGD01000768">
    <property type="protein sequence ID" value="KAE9225331.1"/>
    <property type="molecule type" value="Genomic_DNA"/>
</dbReference>
<dbReference type="EMBL" id="QXGE01002357">
    <property type="protein sequence ID" value="KAE9282588.1"/>
    <property type="molecule type" value="Genomic_DNA"/>
</dbReference>
<evidence type="ECO:0000313" key="11">
    <source>
        <dbReference type="Proteomes" id="UP000437068"/>
    </source>
</evidence>
<evidence type="ECO:0000313" key="9">
    <source>
        <dbReference type="Proteomes" id="UP000429523"/>
    </source>
</evidence>
<evidence type="ECO:0000313" key="7">
    <source>
        <dbReference type="EMBL" id="KAE9225331.1"/>
    </source>
</evidence>
<evidence type="ECO:0000313" key="15">
    <source>
        <dbReference type="Proteomes" id="UP000460718"/>
    </source>
</evidence>
<dbReference type="Proteomes" id="UP000440732">
    <property type="component" value="Unassembled WGS sequence"/>
</dbReference>
<evidence type="ECO:0000313" key="4">
    <source>
        <dbReference type="EMBL" id="KAE9098769.1"/>
    </source>
</evidence>